<organism evidence="3">
    <name type="scientific">Caldilineaceae bacterium SB0675_bin_29</name>
    <dbReference type="NCBI Taxonomy" id="2605266"/>
    <lineage>
        <taxon>Bacteria</taxon>
        <taxon>Bacillati</taxon>
        <taxon>Chloroflexota</taxon>
        <taxon>Caldilineae</taxon>
        <taxon>Caldilineales</taxon>
        <taxon>Caldilineaceae</taxon>
    </lineage>
</organism>
<evidence type="ECO:0000259" key="2">
    <source>
        <dbReference type="PROSITE" id="PS51154"/>
    </source>
</evidence>
<proteinExistence type="predicted"/>
<dbReference type="Pfam" id="PF01661">
    <property type="entry name" value="Macro"/>
    <property type="match status" value="1"/>
</dbReference>
<dbReference type="InterPro" id="IPR043472">
    <property type="entry name" value="Macro_dom-like"/>
</dbReference>
<feature type="domain" description="Macro" evidence="2">
    <location>
        <begin position="1"/>
        <end position="162"/>
    </location>
</feature>
<dbReference type="CDD" id="cd02901">
    <property type="entry name" value="Macro_Poa1p-like"/>
    <property type="match status" value="1"/>
</dbReference>
<comment type="catalytic activity">
    <reaction evidence="1">
        <text>an N-(ADP-alpha-D-ribosyl)-thymidine in DNA + H2O = a thymidine in DNA + ADP-D-ribose</text>
        <dbReference type="Rhea" id="RHEA:71655"/>
        <dbReference type="Rhea" id="RHEA-COMP:13556"/>
        <dbReference type="Rhea" id="RHEA-COMP:18051"/>
        <dbReference type="ChEBI" id="CHEBI:15377"/>
        <dbReference type="ChEBI" id="CHEBI:57967"/>
        <dbReference type="ChEBI" id="CHEBI:137386"/>
        <dbReference type="ChEBI" id="CHEBI:191199"/>
    </reaction>
    <physiologicalReaction direction="left-to-right" evidence="1">
        <dbReference type="Rhea" id="RHEA:71656"/>
    </physiologicalReaction>
</comment>
<comment type="caution">
    <text evidence="3">The sequence shown here is derived from an EMBL/GenBank/DDBJ whole genome shotgun (WGS) entry which is preliminary data.</text>
</comment>
<dbReference type="PANTHER" id="PTHR12521:SF0">
    <property type="entry name" value="ADP-RIBOSE GLYCOHYDROLASE OARD1"/>
    <property type="match status" value="1"/>
</dbReference>
<gene>
    <name evidence="3" type="ORF">F4148_00030</name>
</gene>
<dbReference type="AlphaFoldDB" id="A0A6B1FUF3"/>
<dbReference type="InterPro" id="IPR002589">
    <property type="entry name" value="Macro_dom"/>
</dbReference>
<reference evidence="3" key="1">
    <citation type="submission" date="2019-09" db="EMBL/GenBank/DDBJ databases">
        <title>Characterisation of the sponge microbiome using genome-centric metagenomics.</title>
        <authorList>
            <person name="Engelberts J.P."/>
            <person name="Robbins S.J."/>
            <person name="De Goeij J.M."/>
            <person name="Aranda M."/>
            <person name="Bell S.C."/>
            <person name="Webster N.S."/>
        </authorList>
    </citation>
    <scope>NUCLEOTIDE SEQUENCE</scope>
    <source>
        <strain evidence="3">SB0675_bin_29</strain>
    </source>
</reference>
<dbReference type="PANTHER" id="PTHR12521">
    <property type="entry name" value="PROTEIN C6ORF130"/>
    <property type="match status" value="1"/>
</dbReference>
<dbReference type="InterPro" id="IPR050892">
    <property type="entry name" value="ADP-ribose_metab_enzymes"/>
</dbReference>
<dbReference type="Gene3D" id="3.40.220.10">
    <property type="entry name" value="Leucine Aminopeptidase, subunit E, domain 1"/>
    <property type="match status" value="1"/>
</dbReference>
<name>A0A6B1FUF3_9CHLR</name>
<evidence type="ECO:0000256" key="1">
    <source>
        <dbReference type="ARBA" id="ARBA00035885"/>
    </source>
</evidence>
<dbReference type="SMART" id="SM00506">
    <property type="entry name" value="A1pp"/>
    <property type="match status" value="1"/>
</dbReference>
<dbReference type="PROSITE" id="PS51154">
    <property type="entry name" value="MACRO"/>
    <property type="match status" value="1"/>
</dbReference>
<accession>A0A6B1FUF3</accession>
<evidence type="ECO:0000313" key="3">
    <source>
        <dbReference type="EMBL" id="MYH60209.1"/>
    </source>
</evidence>
<dbReference type="SUPFAM" id="SSF52949">
    <property type="entry name" value="Macro domain-like"/>
    <property type="match status" value="1"/>
</dbReference>
<dbReference type="EMBL" id="VYDA01000002">
    <property type="protein sequence ID" value="MYH60209.1"/>
    <property type="molecule type" value="Genomic_DNA"/>
</dbReference>
<sequence>MFKETCLYVQGDLFQSPAQVLVNTVNTVGVMGKGVALQFKRHFPDMYAKYSELCEMGDFNVGSLWLYKSPNKWVLNFPTKRHWRQPSRIEYVESGLRKFVETYSNMGIHSIAFPPLGCGNGQLDFSSQVQPLMEKYLQPLPIEVFVYPERDNVFVEHLQPGEMSDWLRTEPQSLPFSEVWEDIESVLKDKSE</sequence>
<dbReference type="GO" id="GO:0140291">
    <property type="term" value="P:peptidyl-glutamate ADP-deribosylation"/>
    <property type="evidence" value="ECO:0007669"/>
    <property type="project" value="TreeGrafter"/>
</dbReference>
<protein>
    <submittedName>
        <fullName evidence="3">Macro domain-containing protein</fullName>
    </submittedName>
</protein>